<proteinExistence type="predicted"/>
<organism evidence="2 3">
    <name type="scientific">Absicoccus porci</name>
    <dbReference type="NCBI Taxonomy" id="2486576"/>
    <lineage>
        <taxon>Bacteria</taxon>
        <taxon>Bacillati</taxon>
        <taxon>Bacillota</taxon>
        <taxon>Erysipelotrichia</taxon>
        <taxon>Erysipelotrichales</taxon>
        <taxon>Erysipelotrichaceae</taxon>
        <taxon>Absicoccus</taxon>
    </lineage>
</organism>
<sequence length="171" mass="18796">MKKYLFLCLLVLLSGCARISDIIHNDTSKAPVSKTEEETTKKTVVCTGDNEENITLEVKGDAIQSMKQVSFLTFDEMGISISDDMDKNKIQDSINQSLQDKYKDLKGVSVTGTLMDSKVEITTTINFKEANFDELVDAGLLSKGTKGNQVVSLKKTMKAYKADGYACKVSS</sequence>
<dbReference type="InterPro" id="IPR009736">
    <property type="entry name" value="DUF1307"/>
</dbReference>
<dbReference type="RefSeq" id="WP_128520202.1">
    <property type="nucleotide sequence ID" value="NZ_RJQC01000002.1"/>
</dbReference>
<keyword evidence="3" id="KW-1185">Reference proteome</keyword>
<dbReference type="Pfam" id="PF06998">
    <property type="entry name" value="DUF1307"/>
    <property type="match status" value="1"/>
</dbReference>
<accession>A0A3N0I042</accession>
<dbReference type="InterPro" id="IPR036699">
    <property type="entry name" value="YehR-like_sf"/>
</dbReference>
<protein>
    <submittedName>
        <fullName evidence="2">DUF1307 domain-containing protein</fullName>
    </submittedName>
</protein>
<keyword evidence="1" id="KW-0732">Signal</keyword>
<dbReference type="EMBL" id="RJQC01000002">
    <property type="protein sequence ID" value="RNM30277.1"/>
    <property type="molecule type" value="Genomic_DNA"/>
</dbReference>
<name>A0A3N0I042_9FIRM</name>
<dbReference type="SUPFAM" id="SSF160704">
    <property type="entry name" value="YehR-like"/>
    <property type="match status" value="1"/>
</dbReference>
<feature type="signal peptide" evidence="1">
    <location>
        <begin position="1"/>
        <end position="19"/>
    </location>
</feature>
<gene>
    <name evidence="2" type="ORF">EDX97_05630</name>
</gene>
<reference evidence="2 3" key="1">
    <citation type="submission" date="2018-11" db="EMBL/GenBank/DDBJ databases">
        <title>Clostridium sp. nov., a member of the family Erysipelotrichaceae isolated from pig faeces.</title>
        <authorList>
            <person name="Chang Y.-H."/>
        </authorList>
    </citation>
    <scope>NUCLEOTIDE SEQUENCE [LARGE SCALE GENOMIC DNA]</scope>
    <source>
        <strain evidence="2 3">YH-panp20</strain>
    </source>
</reference>
<dbReference type="Gene3D" id="3.30.1830.10">
    <property type="entry name" value="YehR-like"/>
    <property type="match status" value="1"/>
</dbReference>
<evidence type="ECO:0000313" key="2">
    <source>
        <dbReference type="EMBL" id="RNM30277.1"/>
    </source>
</evidence>
<feature type="chain" id="PRO_5038448189" evidence="1">
    <location>
        <begin position="20"/>
        <end position="171"/>
    </location>
</feature>
<comment type="caution">
    <text evidence="2">The sequence shown here is derived from an EMBL/GenBank/DDBJ whole genome shotgun (WGS) entry which is preliminary data.</text>
</comment>
<evidence type="ECO:0000313" key="3">
    <source>
        <dbReference type="Proteomes" id="UP000276568"/>
    </source>
</evidence>
<dbReference type="OrthoDB" id="1770565at2"/>
<dbReference type="PROSITE" id="PS51257">
    <property type="entry name" value="PROKAR_LIPOPROTEIN"/>
    <property type="match status" value="1"/>
</dbReference>
<dbReference type="AlphaFoldDB" id="A0A3N0I042"/>
<dbReference type="Proteomes" id="UP000276568">
    <property type="component" value="Unassembled WGS sequence"/>
</dbReference>
<evidence type="ECO:0000256" key="1">
    <source>
        <dbReference type="SAM" id="SignalP"/>
    </source>
</evidence>